<keyword evidence="3" id="KW-1185">Reference proteome</keyword>
<dbReference type="GO" id="GO:0006355">
    <property type="term" value="P:regulation of DNA-templated transcription"/>
    <property type="evidence" value="ECO:0007669"/>
    <property type="project" value="InterPro"/>
</dbReference>
<dbReference type="Ensembl" id="ENSCPBT00000004107.1">
    <property type="protein sequence ID" value="ENSCPBP00000003373.1"/>
    <property type="gene ID" value="ENSCPBG00000002723.1"/>
</dbReference>
<dbReference type="Proteomes" id="UP000694380">
    <property type="component" value="Unplaced"/>
</dbReference>
<accession>A0A8C3H6K6</accession>
<reference evidence="2" key="1">
    <citation type="submission" date="2025-08" db="UniProtKB">
        <authorList>
            <consortium name="Ensembl"/>
        </authorList>
    </citation>
    <scope>IDENTIFICATION</scope>
</reference>
<sequence>MPRALYRDVMQENYETVTLAMGARSPGLQGKKEPSGE</sequence>
<name>A0A8C3H6K6_CHRPI</name>
<dbReference type="InterPro" id="IPR001909">
    <property type="entry name" value="KRAB"/>
</dbReference>
<evidence type="ECO:0000313" key="2">
    <source>
        <dbReference type="Ensembl" id="ENSCPBP00000003373.1"/>
    </source>
</evidence>
<feature type="domain" description="KRAB" evidence="1">
    <location>
        <begin position="3"/>
        <end position="18"/>
    </location>
</feature>
<dbReference type="Pfam" id="PF01352">
    <property type="entry name" value="KRAB"/>
    <property type="match status" value="1"/>
</dbReference>
<organism evidence="2 3">
    <name type="scientific">Chrysemys picta bellii</name>
    <name type="common">Western painted turtle</name>
    <name type="synonym">Emys bellii</name>
    <dbReference type="NCBI Taxonomy" id="8478"/>
    <lineage>
        <taxon>Eukaryota</taxon>
        <taxon>Metazoa</taxon>
        <taxon>Chordata</taxon>
        <taxon>Craniata</taxon>
        <taxon>Vertebrata</taxon>
        <taxon>Euteleostomi</taxon>
        <taxon>Archelosauria</taxon>
        <taxon>Testudinata</taxon>
        <taxon>Testudines</taxon>
        <taxon>Cryptodira</taxon>
        <taxon>Durocryptodira</taxon>
        <taxon>Testudinoidea</taxon>
        <taxon>Emydidae</taxon>
        <taxon>Chrysemys</taxon>
    </lineage>
</organism>
<protein>
    <recommendedName>
        <fullName evidence="1">KRAB domain-containing protein</fullName>
    </recommendedName>
</protein>
<proteinExistence type="predicted"/>
<evidence type="ECO:0000313" key="3">
    <source>
        <dbReference type="Proteomes" id="UP000694380"/>
    </source>
</evidence>
<evidence type="ECO:0000259" key="1">
    <source>
        <dbReference type="Pfam" id="PF01352"/>
    </source>
</evidence>
<dbReference type="AlphaFoldDB" id="A0A8C3H6K6"/>
<reference evidence="2" key="2">
    <citation type="submission" date="2025-09" db="UniProtKB">
        <authorList>
            <consortium name="Ensembl"/>
        </authorList>
    </citation>
    <scope>IDENTIFICATION</scope>
</reference>
<dbReference type="Gene3D" id="6.10.140.140">
    <property type="match status" value="1"/>
</dbReference>